<dbReference type="Proteomes" id="UP000279457">
    <property type="component" value="Unassembled WGS sequence"/>
</dbReference>
<feature type="transmembrane region" description="Helical" evidence="1">
    <location>
        <begin position="6"/>
        <end position="28"/>
    </location>
</feature>
<organism evidence="2 3">
    <name type="scientific">Erwinia psidii</name>
    <dbReference type="NCBI Taxonomy" id="69224"/>
    <lineage>
        <taxon>Bacteria</taxon>
        <taxon>Pseudomonadati</taxon>
        <taxon>Pseudomonadota</taxon>
        <taxon>Gammaproteobacteria</taxon>
        <taxon>Enterobacterales</taxon>
        <taxon>Erwiniaceae</taxon>
        <taxon>Erwinia</taxon>
    </lineage>
</organism>
<evidence type="ECO:0000313" key="2">
    <source>
        <dbReference type="EMBL" id="RQM40015.1"/>
    </source>
</evidence>
<evidence type="ECO:0000313" key="3">
    <source>
        <dbReference type="Proteomes" id="UP000279457"/>
    </source>
</evidence>
<evidence type="ECO:0000256" key="1">
    <source>
        <dbReference type="SAM" id="Phobius"/>
    </source>
</evidence>
<keyword evidence="1" id="KW-0472">Membrane</keyword>
<keyword evidence="1" id="KW-0812">Transmembrane</keyword>
<protein>
    <recommendedName>
        <fullName evidence="4">Topoisomerase IV</fullName>
    </recommendedName>
</protein>
<keyword evidence="1" id="KW-1133">Transmembrane helix</keyword>
<accession>A0A3N6V4G4</accession>
<dbReference type="AlphaFoldDB" id="A0A3N6V4G4"/>
<sequence length="274" mass="30884">MQDTILTFLPALLCVLFCLCAMCILTLLQQYKKISKRLAVLLALILIAVTSVYYFAVRLPQQQREARLEAARLHFATLPVYRTIKTQQPALYQTLLHEYLPAVASGESDTLAQANLRPMLSELLSQRISYASSEALNRYMQVSLEQMKVLRKENNELCFKFLFPQVSGGIDSSKTFPAALREREMMAIDYFLQHSHGAEQTGDADRYRADLQNIVRKLYGKWGSDLQIMNAPAEAGADKIKLCEMTIDLYQSVLALPANNSAGVLRIILDGNTR</sequence>
<keyword evidence="3" id="KW-1185">Reference proteome</keyword>
<feature type="transmembrane region" description="Helical" evidence="1">
    <location>
        <begin position="40"/>
        <end position="57"/>
    </location>
</feature>
<proteinExistence type="predicted"/>
<comment type="caution">
    <text evidence="2">The sequence shown here is derived from an EMBL/GenBank/DDBJ whole genome shotgun (WGS) entry which is preliminary data.</text>
</comment>
<gene>
    <name evidence="2" type="ORF">EB241_01545</name>
</gene>
<dbReference type="EMBL" id="RHHM01000001">
    <property type="protein sequence ID" value="RQM40015.1"/>
    <property type="molecule type" value="Genomic_DNA"/>
</dbReference>
<dbReference type="OrthoDB" id="6477852at2"/>
<reference evidence="2 3" key="1">
    <citation type="submission" date="2018-10" db="EMBL/GenBank/DDBJ databases">
        <title>Draft genome sequence for the type isolate of Erwinia psidii, agent causal of bacterial blight in guava (Psidium guajava) and wilt and die-back of Eucalyptus spp.</title>
        <authorList>
            <person name="Hermenegildo P.S."/>
            <person name="Santos S.A."/>
            <person name="Guimaraes L.M.S."/>
            <person name="Vidigal P.M.P."/>
            <person name="Pereira I.C."/>
            <person name="Badel J.L."/>
            <person name="Alfenas-Zerbini P."/>
            <person name="Ferreira M.A.S.V."/>
            <person name="Alfenas A.C."/>
        </authorList>
    </citation>
    <scope>NUCLEOTIDE SEQUENCE [LARGE SCALE GENOMIC DNA]</scope>
    <source>
        <strain evidence="2 3">IBSBF 435</strain>
    </source>
</reference>
<name>A0A3N6V4G4_9GAMM</name>
<evidence type="ECO:0008006" key="4">
    <source>
        <dbReference type="Google" id="ProtNLM"/>
    </source>
</evidence>